<protein>
    <submittedName>
        <fullName evidence="1">Uncharacterized protein</fullName>
    </submittedName>
</protein>
<accession>G4HEN3</accession>
<evidence type="ECO:0000313" key="2">
    <source>
        <dbReference type="Proteomes" id="UP000003891"/>
    </source>
</evidence>
<evidence type="ECO:0000313" key="1">
    <source>
        <dbReference type="EMBL" id="EHB65302.1"/>
    </source>
</evidence>
<organism evidence="1 2">
    <name type="scientific">Paenibacillus lactis 154</name>
    <dbReference type="NCBI Taxonomy" id="743719"/>
    <lineage>
        <taxon>Bacteria</taxon>
        <taxon>Bacillati</taxon>
        <taxon>Bacillota</taxon>
        <taxon>Bacilli</taxon>
        <taxon>Bacillales</taxon>
        <taxon>Paenibacillaceae</taxon>
        <taxon>Paenibacillus</taxon>
    </lineage>
</organism>
<sequence>MTIEFERDYVVRFGVGDLFKTCNCGQSMRLELRKLIHEKRIRICHVPVYSCQACKKYELLPLIKPHLLRYIASLGHGAERLRVSFADVNEAAYVLREVFRTYVDESTVDEEDQELQARCREAFDERINMLLDLFCCAQGMKDEEWMKQIEGRLEQLSALKTLIPENSGYFAR</sequence>
<dbReference type="STRING" id="743719.PaelaDRAFT_2444"/>
<dbReference type="Proteomes" id="UP000003891">
    <property type="component" value="Unassembled WGS sequence"/>
</dbReference>
<proteinExistence type="predicted"/>
<dbReference type="AlphaFoldDB" id="G4HEN3"/>
<dbReference type="eggNOG" id="ENOG503396S">
    <property type="taxonomic scope" value="Bacteria"/>
</dbReference>
<name>G4HEN3_9BACL</name>
<dbReference type="EMBL" id="AGIP01000004">
    <property type="protein sequence ID" value="EHB65302.1"/>
    <property type="molecule type" value="Genomic_DNA"/>
</dbReference>
<dbReference type="PATRIC" id="fig|743719.3.peg.2464"/>
<reference evidence="1 2" key="1">
    <citation type="submission" date="2011-09" db="EMBL/GenBank/DDBJ databases">
        <title>The draft genome of Paenibacillus lactis 154.</title>
        <authorList>
            <consortium name="US DOE Joint Genome Institute (JGI-PGF)"/>
            <person name="Lucas S."/>
            <person name="Han J."/>
            <person name="Lapidus A."/>
            <person name="Cheng J.-F."/>
            <person name="Goodwin L."/>
            <person name="Pitluck S."/>
            <person name="Peters L."/>
            <person name="Land M.L."/>
            <person name="Hauser L."/>
            <person name="Siebers A."/>
            <person name="Thelen M."/>
            <person name="Hugenholtz P."/>
            <person name="Allgaier M."/>
            <person name="Woyke T.J."/>
        </authorList>
    </citation>
    <scope>NUCLEOTIDE SEQUENCE [LARGE SCALE GENOMIC DNA]</scope>
    <source>
        <strain evidence="1 2">154</strain>
    </source>
</reference>
<gene>
    <name evidence="1" type="ORF">PaelaDRAFT_2444</name>
</gene>